<evidence type="ECO:0000313" key="1">
    <source>
        <dbReference type="EMBL" id="KAF5814743.1"/>
    </source>
</evidence>
<reference evidence="1" key="2">
    <citation type="submission" date="2020-06" db="EMBL/GenBank/DDBJ databases">
        <title>Helianthus annuus Genome sequencing and assembly Release 2.</title>
        <authorList>
            <person name="Gouzy J."/>
            <person name="Langlade N."/>
            <person name="Munos S."/>
        </authorList>
    </citation>
    <scope>NUCLEOTIDE SEQUENCE</scope>
    <source>
        <tissue evidence="1">Leaves</tissue>
    </source>
</reference>
<name>A0A9K3JGH9_HELAN</name>
<dbReference type="EMBL" id="MNCJ02000318">
    <property type="protein sequence ID" value="KAF5814743.1"/>
    <property type="molecule type" value="Genomic_DNA"/>
</dbReference>
<dbReference type="Gramene" id="mRNA:HanXRQr2_Chr03g0114541">
    <property type="protein sequence ID" value="mRNA:HanXRQr2_Chr03g0114541"/>
    <property type="gene ID" value="HanXRQr2_Chr03g0114541"/>
</dbReference>
<sequence length="49" mass="5416">MKGSIMVLTMPLIDNEESEDGHGALNRDDEITGSCHLDENRLGWKSNSV</sequence>
<proteinExistence type="predicted"/>
<protein>
    <submittedName>
        <fullName evidence="1">Uncharacterized protein</fullName>
    </submittedName>
</protein>
<accession>A0A9K3JGH9</accession>
<gene>
    <name evidence="1" type="ORF">HanXRQr2_Chr03g0114541</name>
</gene>
<keyword evidence="2" id="KW-1185">Reference proteome</keyword>
<organism evidence="1 2">
    <name type="scientific">Helianthus annuus</name>
    <name type="common">Common sunflower</name>
    <dbReference type="NCBI Taxonomy" id="4232"/>
    <lineage>
        <taxon>Eukaryota</taxon>
        <taxon>Viridiplantae</taxon>
        <taxon>Streptophyta</taxon>
        <taxon>Embryophyta</taxon>
        <taxon>Tracheophyta</taxon>
        <taxon>Spermatophyta</taxon>
        <taxon>Magnoliopsida</taxon>
        <taxon>eudicotyledons</taxon>
        <taxon>Gunneridae</taxon>
        <taxon>Pentapetalae</taxon>
        <taxon>asterids</taxon>
        <taxon>campanulids</taxon>
        <taxon>Asterales</taxon>
        <taxon>Asteraceae</taxon>
        <taxon>Asteroideae</taxon>
        <taxon>Heliantheae alliance</taxon>
        <taxon>Heliantheae</taxon>
        <taxon>Helianthus</taxon>
    </lineage>
</organism>
<dbReference type="AlphaFoldDB" id="A0A9K3JGH9"/>
<reference evidence="1" key="1">
    <citation type="journal article" date="2017" name="Nature">
        <title>The sunflower genome provides insights into oil metabolism, flowering and Asterid evolution.</title>
        <authorList>
            <person name="Badouin H."/>
            <person name="Gouzy J."/>
            <person name="Grassa C.J."/>
            <person name="Murat F."/>
            <person name="Staton S.E."/>
            <person name="Cottret L."/>
            <person name="Lelandais-Briere C."/>
            <person name="Owens G.L."/>
            <person name="Carrere S."/>
            <person name="Mayjonade B."/>
            <person name="Legrand L."/>
            <person name="Gill N."/>
            <person name="Kane N.C."/>
            <person name="Bowers J.E."/>
            <person name="Hubner S."/>
            <person name="Bellec A."/>
            <person name="Berard A."/>
            <person name="Berges H."/>
            <person name="Blanchet N."/>
            <person name="Boniface M.C."/>
            <person name="Brunel D."/>
            <person name="Catrice O."/>
            <person name="Chaidir N."/>
            <person name="Claudel C."/>
            <person name="Donnadieu C."/>
            <person name="Faraut T."/>
            <person name="Fievet G."/>
            <person name="Helmstetter N."/>
            <person name="King M."/>
            <person name="Knapp S.J."/>
            <person name="Lai Z."/>
            <person name="Le Paslier M.C."/>
            <person name="Lippi Y."/>
            <person name="Lorenzon L."/>
            <person name="Mandel J.R."/>
            <person name="Marage G."/>
            <person name="Marchand G."/>
            <person name="Marquand E."/>
            <person name="Bret-Mestries E."/>
            <person name="Morien E."/>
            <person name="Nambeesan S."/>
            <person name="Nguyen T."/>
            <person name="Pegot-Espagnet P."/>
            <person name="Pouilly N."/>
            <person name="Raftis F."/>
            <person name="Sallet E."/>
            <person name="Schiex T."/>
            <person name="Thomas J."/>
            <person name="Vandecasteele C."/>
            <person name="Vares D."/>
            <person name="Vear F."/>
            <person name="Vautrin S."/>
            <person name="Crespi M."/>
            <person name="Mangin B."/>
            <person name="Burke J.M."/>
            <person name="Salse J."/>
            <person name="Munos S."/>
            <person name="Vincourt P."/>
            <person name="Rieseberg L.H."/>
            <person name="Langlade N.B."/>
        </authorList>
    </citation>
    <scope>NUCLEOTIDE SEQUENCE</scope>
    <source>
        <tissue evidence="1">Leaves</tissue>
    </source>
</reference>
<dbReference type="Proteomes" id="UP000215914">
    <property type="component" value="Unassembled WGS sequence"/>
</dbReference>
<evidence type="ECO:0000313" key="2">
    <source>
        <dbReference type="Proteomes" id="UP000215914"/>
    </source>
</evidence>
<comment type="caution">
    <text evidence="1">The sequence shown here is derived from an EMBL/GenBank/DDBJ whole genome shotgun (WGS) entry which is preliminary data.</text>
</comment>